<evidence type="ECO:0000313" key="12">
    <source>
        <dbReference type="Proteomes" id="UP001431199"/>
    </source>
</evidence>
<dbReference type="InterPro" id="IPR006162">
    <property type="entry name" value="Ppantetheine_attach_site"/>
</dbReference>
<evidence type="ECO:0000256" key="1">
    <source>
        <dbReference type="ARBA" id="ARBA00022450"/>
    </source>
</evidence>
<keyword evidence="3 7" id="KW-0597">Phosphoprotein</keyword>
<feature type="modified residue" description="O-(pantetheine 4'-phosphoryl)serine" evidence="7">
    <location>
        <position position="35"/>
    </location>
</feature>
<evidence type="ECO:0000256" key="2">
    <source>
        <dbReference type="ARBA" id="ARBA00022516"/>
    </source>
</evidence>
<dbReference type="PROSITE" id="PS00012">
    <property type="entry name" value="PHOSPHOPANTETHEINE"/>
    <property type="match status" value="1"/>
</dbReference>
<evidence type="ECO:0000256" key="7">
    <source>
        <dbReference type="HAMAP-Rule" id="MF_01217"/>
    </source>
</evidence>
<keyword evidence="4 7" id="KW-0276">Fatty acid metabolism</keyword>
<dbReference type="SUPFAM" id="SSF47336">
    <property type="entry name" value="ACP-like"/>
    <property type="match status" value="1"/>
</dbReference>
<dbReference type="Pfam" id="PF00550">
    <property type="entry name" value="PP-binding"/>
    <property type="match status" value="1"/>
</dbReference>
<comment type="similarity">
    <text evidence="7">Belongs to the acyl carrier protein (ACP) family.</text>
</comment>
<keyword evidence="5 7" id="KW-0443">Lipid metabolism</keyword>
<dbReference type="Proteomes" id="UP001431199">
    <property type="component" value="Unassembled WGS sequence"/>
</dbReference>
<dbReference type="InterPro" id="IPR003231">
    <property type="entry name" value="ACP"/>
</dbReference>
<dbReference type="PANTHER" id="PTHR20863:SF76">
    <property type="entry name" value="CARRIER DOMAIN-CONTAINING PROTEIN"/>
    <property type="match status" value="1"/>
</dbReference>
<dbReference type="EMBL" id="JAODBU010000008">
    <property type="protein sequence ID" value="MCT7399302.1"/>
    <property type="molecule type" value="Genomic_DNA"/>
</dbReference>
<comment type="PTM">
    <text evidence="7">4'-phosphopantetheine is transferred from CoA to a specific serine of apo-ACP by AcpS. This modification is essential for activity because fatty acids are bound in thioester linkage to the sulfhydryl of the prosthetic group.</text>
</comment>
<gene>
    <name evidence="7 11" type="primary">acpP</name>
    <name evidence="11" type="ORF">N5B56_09445</name>
</gene>
<evidence type="ECO:0000256" key="8">
    <source>
        <dbReference type="NCBIfam" id="TIGR00517"/>
    </source>
</evidence>
<feature type="domain" description="Carrier" evidence="10">
    <location>
        <begin position="1"/>
        <end position="75"/>
    </location>
</feature>
<comment type="subcellular location">
    <subcellularLocation>
        <location evidence="7">Cytoplasm</location>
    </subcellularLocation>
</comment>
<dbReference type="Gene3D" id="1.10.1200.10">
    <property type="entry name" value="ACP-like"/>
    <property type="match status" value="1"/>
</dbReference>
<evidence type="ECO:0000259" key="10">
    <source>
        <dbReference type="PROSITE" id="PS50075"/>
    </source>
</evidence>
<dbReference type="PROSITE" id="PS50075">
    <property type="entry name" value="CARRIER"/>
    <property type="match status" value="1"/>
</dbReference>
<keyword evidence="1 7" id="KW-0596">Phosphopantetheine</keyword>
<dbReference type="HAMAP" id="MF_01217">
    <property type="entry name" value="Acyl_carrier"/>
    <property type="match status" value="1"/>
</dbReference>
<keyword evidence="12" id="KW-1185">Reference proteome</keyword>
<proteinExistence type="inferred from homology"/>
<sequence length="77" mass="8476">MEIERLYKAVASVLDIDESTITPESKFADDLGADSLDVLEIIMSIEDEFNIKIPTNGAENIVTVGDAFEAIKKVMNK</sequence>
<name>A0ABT2M3T0_9FIRM</name>
<keyword evidence="2 7" id="KW-0444">Lipid biosynthesis</keyword>
<protein>
    <recommendedName>
        <fullName evidence="7 8">Acyl carrier protein</fullName>
        <shortName evidence="7">ACP</shortName>
    </recommendedName>
</protein>
<evidence type="ECO:0000256" key="3">
    <source>
        <dbReference type="ARBA" id="ARBA00022553"/>
    </source>
</evidence>
<dbReference type="PANTHER" id="PTHR20863">
    <property type="entry name" value="ACYL CARRIER PROTEIN"/>
    <property type="match status" value="1"/>
</dbReference>
<dbReference type="NCBIfam" id="NF002150">
    <property type="entry name" value="PRK00982.1-4"/>
    <property type="match status" value="1"/>
</dbReference>
<dbReference type="InterPro" id="IPR036736">
    <property type="entry name" value="ACP-like_sf"/>
</dbReference>
<dbReference type="RefSeq" id="WP_022088388.1">
    <property type="nucleotide sequence ID" value="NZ_JAODBU010000008.1"/>
</dbReference>
<keyword evidence="7" id="KW-0963">Cytoplasm</keyword>
<comment type="PTM">
    <text evidence="9">4'-phosphopantetheine is transferred from CoA to a specific serine of apo-ACP by acpS.</text>
</comment>
<organism evidence="11 12">
    <name type="scientific">Eubacterium album</name>
    <dbReference type="NCBI Taxonomy" id="2978477"/>
    <lineage>
        <taxon>Bacteria</taxon>
        <taxon>Bacillati</taxon>
        <taxon>Bacillota</taxon>
        <taxon>Clostridia</taxon>
        <taxon>Eubacteriales</taxon>
        <taxon>Eubacteriaceae</taxon>
        <taxon>Eubacterium</taxon>
    </lineage>
</organism>
<evidence type="ECO:0000313" key="11">
    <source>
        <dbReference type="EMBL" id="MCT7399302.1"/>
    </source>
</evidence>
<evidence type="ECO:0000256" key="4">
    <source>
        <dbReference type="ARBA" id="ARBA00022832"/>
    </source>
</evidence>
<keyword evidence="6 7" id="KW-0275">Fatty acid biosynthesis</keyword>
<comment type="caution">
    <text evidence="11">The sequence shown here is derived from an EMBL/GenBank/DDBJ whole genome shotgun (WGS) entry which is preliminary data.</text>
</comment>
<evidence type="ECO:0000256" key="9">
    <source>
        <dbReference type="RuleBase" id="RU003545"/>
    </source>
</evidence>
<accession>A0ABT2M3T0</accession>
<dbReference type="NCBIfam" id="NF002148">
    <property type="entry name" value="PRK00982.1-2"/>
    <property type="match status" value="1"/>
</dbReference>
<dbReference type="InterPro" id="IPR009081">
    <property type="entry name" value="PP-bd_ACP"/>
</dbReference>
<reference evidence="11" key="1">
    <citation type="submission" date="2022-09" db="EMBL/GenBank/DDBJ databases">
        <title>Eubacterium sp. LFL-14 isolated from human feces.</title>
        <authorList>
            <person name="Liu F."/>
        </authorList>
    </citation>
    <scope>NUCLEOTIDE SEQUENCE</scope>
    <source>
        <strain evidence="11">LFL-14</strain>
    </source>
</reference>
<comment type="function">
    <text evidence="7 9">Carrier of the growing fatty acid chain in fatty acid biosynthesis.</text>
</comment>
<evidence type="ECO:0000256" key="5">
    <source>
        <dbReference type="ARBA" id="ARBA00023098"/>
    </source>
</evidence>
<evidence type="ECO:0000256" key="6">
    <source>
        <dbReference type="ARBA" id="ARBA00023160"/>
    </source>
</evidence>
<dbReference type="NCBIfam" id="TIGR00517">
    <property type="entry name" value="acyl_carrier"/>
    <property type="match status" value="1"/>
</dbReference>
<comment type="pathway">
    <text evidence="7 9">Lipid metabolism; fatty acid biosynthesis.</text>
</comment>